<dbReference type="GO" id="GO:0005737">
    <property type="term" value="C:cytoplasm"/>
    <property type="evidence" value="ECO:0007669"/>
    <property type="project" value="UniProtKB-SubCell"/>
</dbReference>
<dbReference type="FunFam" id="3.40.50.300:FF:000984">
    <property type="entry name" value="Chromosome partition protein Smc"/>
    <property type="match status" value="1"/>
</dbReference>
<dbReference type="InterPro" id="IPR010935">
    <property type="entry name" value="SMC_hinge"/>
</dbReference>
<reference evidence="11 13" key="3">
    <citation type="submission" date="2016-10" db="EMBL/GenBank/DDBJ databases">
        <authorList>
            <person name="Varghese N."/>
            <person name="Submissions S."/>
        </authorList>
    </citation>
    <scope>NUCLEOTIDE SEQUENCE [LARGE SCALE GENOMIC DNA]</scope>
    <source>
        <strain evidence="11 13">CGMCC 1.6501</strain>
    </source>
</reference>
<feature type="region of interest" description="Disordered" evidence="8">
    <location>
        <begin position="397"/>
        <end position="417"/>
    </location>
</feature>
<comment type="domain">
    <text evidence="7">Contains large globular domains required for ATP hydrolysis at each terminus and a third globular domain forming a flexible hinge near the middle of the molecule. These domains are separated by coiled-coil structures.</text>
</comment>
<dbReference type="Gene3D" id="3.30.70.1620">
    <property type="match status" value="1"/>
</dbReference>
<proteinExistence type="inferred from homology"/>
<keyword evidence="5 7" id="KW-0175">Coiled coil</keyword>
<dbReference type="GO" id="GO:0005524">
    <property type="term" value="F:ATP binding"/>
    <property type="evidence" value="ECO:0007669"/>
    <property type="project" value="UniProtKB-UniRule"/>
</dbReference>
<dbReference type="InterPro" id="IPR003395">
    <property type="entry name" value="RecF/RecN/SMC_N"/>
</dbReference>
<dbReference type="RefSeq" id="WP_046789945.1">
    <property type="nucleotide sequence ID" value="NZ_CP011366.1"/>
</dbReference>
<evidence type="ECO:0000313" key="12">
    <source>
        <dbReference type="Proteomes" id="UP000034029"/>
    </source>
</evidence>
<dbReference type="Gene3D" id="3.40.50.300">
    <property type="entry name" value="P-loop containing nucleotide triphosphate hydrolases"/>
    <property type="match status" value="2"/>
</dbReference>
<keyword evidence="2 7" id="KW-0963">Cytoplasm</keyword>
<dbReference type="SUPFAM" id="SSF75553">
    <property type="entry name" value="Smc hinge domain"/>
    <property type="match status" value="1"/>
</dbReference>
<dbReference type="EMBL" id="CP011366">
    <property type="protein sequence ID" value="AKG73757.1"/>
    <property type="molecule type" value="Genomic_DNA"/>
</dbReference>
<dbReference type="GO" id="GO:0007062">
    <property type="term" value="P:sister chromatid cohesion"/>
    <property type="evidence" value="ECO:0007669"/>
    <property type="project" value="InterPro"/>
</dbReference>
<dbReference type="InterPro" id="IPR036277">
    <property type="entry name" value="SMC_hinge_sf"/>
</dbReference>
<feature type="coiled-coil region" evidence="7">
    <location>
        <begin position="168"/>
        <end position="346"/>
    </location>
</feature>
<dbReference type="InterPro" id="IPR024704">
    <property type="entry name" value="SMC"/>
</dbReference>
<dbReference type="GO" id="GO:0007059">
    <property type="term" value="P:chromosome segregation"/>
    <property type="evidence" value="ECO:0007669"/>
    <property type="project" value="UniProtKB-UniRule"/>
</dbReference>
<dbReference type="Gene3D" id="1.20.1060.20">
    <property type="match status" value="1"/>
</dbReference>
<evidence type="ECO:0000313" key="13">
    <source>
        <dbReference type="Proteomes" id="UP000183090"/>
    </source>
</evidence>
<dbReference type="GO" id="GO:0006260">
    <property type="term" value="P:DNA replication"/>
    <property type="evidence" value="ECO:0007669"/>
    <property type="project" value="UniProtKB-UniRule"/>
</dbReference>
<evidence type="ECO:0000256" key="5">
    <source>
        <dbReference type="ARBA" id="ARBA00023054"/>
    </source>
</evidence>
<sequence length="1184" mass="135279">MVYLKAIEAHGFKSFADKVNIKFDSGVTAVVGPNGSGKSNITDAIRWVLGEQSARSIRGVKMEDVIFNGSSGRKSMNYAYVRLVLDNQSRKLSVGEDTVNITRKLYRNGDSEYYINDDKCRLKEINELFLDSGLGKNAYNIISQGEVDEVLKARPEQRRNLIEETAGVMKYKLRKKESEKRLEDTAQNLSRVNDIIQELESRVNKLERESANAKEYLALKEEISRSDIEVTAYDINALMTILRTEEEAYEEIEKKAEDCRAKLQQMEQKMSELGSARDRHDSKNRELNSRLVELSRRLENTGGRIELYKERKNNKGQLVEELKVRLSEQQARKETLAAKADEVDRTAASLNETALMLKKSLSDTDEQKKYLTKDRGDEIEKLKDSYYDLMVEKTTLENDQRREESEKSRLDGSLRQKEERLAALRNDYDTEKSEHDALVDKKEKTKSELAHAREKYLDEKRNLAELNQKYDAEREKLHKANRFIEQQSSKLEMLKNMQNEYRGYYPGVRAILKNRDKVSGVRGSVGELISTENSYMVALDTALGAQAQNIIMATEQDAKKAIRHLKEKKSGFATFLPMDVIRPRSLSGDIRAQVENAEVEARVMADIAEADPDIKDVVDHLLGTTIVTKNIDDAGILARSINHRARIVTMDGETIMPGGAMSGGSRNTKNSIIESQRDMAETEEKLAEYKNKLEHMKDTVKKLGGEVAGQMEQLSKLESTGETLAEKHEQTESAADRLGYQLEAKAETMAVLEEELKSLGHVNEERDFEGLIKEAEDKLQKLDEHIRMMSASDKDKKQKLALLTDEAHEIEREYTAVRERISHNSAEKERLGSELHDVQEAIEETEAQQRLVAEDLGGMDLDALEKEEQELTAEVEKLYAETDEVSGLQHEIRKEYNSIVEERDRTSKELEECQETLRNHTGKKEKLDVKIEQKIEYLSENYKMTYEKAREEYDDFSDIDQKRMKISLNKKSIEELGPVNLGAIEEFDRVNERYQFLKSQEADLLEARSTLLEVIGEMDEEVSVRFQEAFEQVNEHFGNVFKEMFGGGQAELRLTDEDNYLESGVEIYAQPPGKKLSSLSLLSGGERALTAISLLFSVLKVRVSPFIILDEVEAALDESNVLRYAQYLKQLAVNTQFIVITHRKGTMEQSDRLFGVTMQERGVSQLISVDLKNYEEKVREEETV</sequence>
<keyword evidence="6 7" id="KW-0238">DNA-binding</keyword>
<dbReference type="GO" id="GO:0005694">
    <property type="term" value="C:chromosome"/>
    <property type="evidence" value="ECO:0007669"/>
    <property type="project" value="InterPro"/>
</dbReference>
<dbReference type="InterPro" id="IPR011890">
    <property type="entry name" value="SMC_prok"/>
</dbReference>
<dbReference type="Pfam" id="PF06470">
    <property type="entry name" value="SMC_hinge"/>
    <property type="match status" value="1"/>
</dbReference>
<comment type="subcellular location">
    <subcellularLocation>
        <location evidence="1 7">Cytoplasm</location>
    </subcellularLocation>
</comment>
<name>A0A0F7HLL4_9STAP</name>
<dbReference type="Proteomes" id="UP000183090">
    <property type="component" value="Unassembled WGS sequence"/>
</dbReference>
<evidence type="ECO:0000256" key="4">
    <source>
        <dbReference type="ARBA" id="ARBA00022840"/>
    </source>
</evidence>
<protein>
    <recommendedName>
        <fullName evidence="7">Chromosome partition protein Smc</fullName>
    </recommendedName>
</protein>
<evidence type="ECO:0000256" key="8">
    <source>
        <dbReference type="SAM" id="MobiDB-lite"/>
    </source>
</evidence>
<reference evidence="10 12" key="1">
    <citation type="journal article" date="2015" name="Int. J. Syst. Evol. Microbiol.">
        <title>Complete genome sequence of Salinicoccus halodurans H3B36, isolated from the Qaidam Basin in China.</title>
        <authorList>
            <person name="Jiang K."/>
            <person name="Xue Y."/>
            <person name="Ma Y."/>
        </authorList>
    </citation>
    <scope>NUCLEOTIDE SEQUENCE [LARGE SCALE GENOMIC DNA]</scope>
    <source>
        <strain evidence="10 12">H3B36</strain>
    </source>
</reference>
<evidence type="ECO:0000256" key="1">
    <source>
        <dbReference type="ARBA" id="ARBA00004496"/>
    </source>
</evidence>
<evidence type="ECO:0000256" key="7">
    <source>
        <dbReference type="HAMAP-Rule" id="MF_01894"/>
    </source>
</evidence>
<dbReference type="FunFam" id="3.40.50.300:FF:000901">
    <property type="entry name" value="Chromosome partition protein Smc"/>
    <property type="match status" value="1"/>
</dbReference>
<dbReference type="PANTHER" id="PTHR43977">
    <property type="entry name" value="STRUCTURAL MAINTENANCE OF CHROMOSOMES PROTEIN 3"/>
    <property type="match status" value="1"/>
</dbReference>
<feature type="binding site" evidence="7">
    <location>
        <begin position="33"/>
        <end position="40"/>
    </location>
    <ligand>
        <name>ATP</name>
        <dbReference type="ChEBI" id="CHEBI:30616"/>
    </ligand>
</feature>
<dbReference type="GO" id="GO:0003677">
    <property type="term" value="F:DNA binding"/>
    <property type="evidence" value="ECO:0007669"/>
    <property type="project" value="UniProtKB-UniRule"/>
</dbReference>
<comment type="subunit">
    <text evidence="7">Homodimer.</text>
</comment>
<evidence type="ECO:0000259" key="9">
    <source>
        <dbReference type="SMART" id="SM00968"/>
    </source>
</evidence>
<dbReference type="OrthoDB" id="9808768at2"/>
<dbReference type="GO" id="GO:0030261">
    <property type="term" value="P:chromosome condensation"/>
    <property type="evidence" value="ECO:0007669"/>
    <property type="project" value="InterPro"/>
</dbReference>
<reference evidence="12" key="2">
    <citation type="submission" date="2015-04" db="EMBL/GenBank/DDBJ databases">
        <title>Complete genome sequence of Salinicoccus halodurans strain H3B36, isolated from the Qaidam basin of China.</title>
        <authorList>
            <person name="Ma Y."/>
            <person name="Jiang K."/>
            <person name="Xue Y."/>
        </authorList>
    </citation>
    <scope>NUCLEOTIDE SEQUENCE [LARGE SCALE GENOMIC DNA]</scope>
    <source>
        <strain evidence="12">H3B36</strain>
    </source>
</reference>
<dbReference type="Proteomes" id="UP000034029">
    <property type="component" value="Chromosome"/>
</dbReference>
<dbReference type="AlphaFoldDB" id="A0A0F7HLL4"/>
<feature type="coiled-coil region" evidence="7">
    <location>
        <begin position="672"/>
        <end position="706"/>
    </location>
</feature>
<dbReference type="PIRSF" id="PIRSF005719">
    <property type="entry name" value="SMC"/>
    <property type="match status" value="1"/>
</dbReference>
<evidence type="ECO:0000313" key="10">
    <source>
        <dbReference type="EMBL" id="AKG73757.1"/>
    </source>
</evidence>
<feature type="domain" description="SMC hinge" evidence="9">
    <location>
        <begin position="519"/>
        <end position="638"/>
    </location>
</feature>
<keyword evidence="4 7" id="KW-0067">ATP-binding</keyword>
<feature type="coiled-coil region" evidence="7">
    <location>
        <begin position="765"/>
        <end position="930"/>
    </location>
</feature>
<evidence type="ECO:0000256" key="3">
    <source>
        <dbReference type="ARBA" id="ARBA00022741"/>
    </source>
</evidence>
<keyword evidence="3 7" id="KW-0547">Nucleotide-binding</keyword>
<keyword evidence="12" id="KW-1185">Reference proteome</keyword>
<dbReference type="KEGG" id="shv:AAT16_05705"/>
<dbReference type="HAMAP" id="MF_01894">
    <property type="entry name" value="Smc_prok"/>
    <property type="match status" value="1"/>
</dbReference>
<dbReference type="InterPro" id="IPR027417">
    <property type="entry name" value="P-loop_NTPase"/>
</dbReference>
<comment type="similarity">
    <text evidence="7">Belongs to the SMC family.</text>
</comment>
<dbReference type="NCBIfam" id="TIGR02168">
    <property type="entry name" value="SMC_prok_B"/>
    <property type="match status" value="1"/>
</dbReference>
<dbReference type="Gene3D" id="1.10.287.1490">
    <property type="match status" value="1"/>
</dbReference>
<accession>A0A0F7HLL4</accession>
<evidence type="ECO:0000313" key="11">
    <source>
        <dbReference type="EMBL" id="SFK55422.1"/>
    </source>
</evidence>
<gene>
    <name evidence="7" type="primary">smc</name>
    <name evidence="10" type="ORF">AAT16_05705</name>
    <name evidence="11" type="ORF">SAMN05216235_0381</name>
</gene>
<dbReference type="SUPFAM" id="SSF52540">
    <property type="entry name" value="P-loop containing nucleoside triphosphate hydrolases"/>
    <property type="match status" value="1"/>
</dbReference>
<organism evidence="11 13">
    <name type="scientific">Salinicoccus halodurans</name>
    <dbReference type="NCBI Taxonomy" id="407035"/>
    <lineage>
        <taxon>Bacteria</taxon>
        <taxon>Bacillati</taxon>
        <taxon>Bacillota</taxon>
        <taxon>Bacilli</taxon>
        <taxon>Bacillales</taxon>
        <taxon>Staphylococcaceae</taxon>
        <taxon>Salinicoccus</taxon>
    </lineage>
</organism>
<evidence type="ECO:0000256" key="2">
    <source>
        <dbReference type="ARBA" id="ARBA00022490"/>
    </source>
</evidence>
<dbReference type="SMART" id="SM00968">
    <property type="entry name" value="SMC_hinge"/>
    <property type="match status" value="1"/>
</dbReference>
<evidence type="ECO:0000256" key="6">
    <source>
        <dbReference type="ARBA" id="ARBA00023125"/>
    </source>
</evidence>
<dbReference type="GO" id="GO:0016887">
    <property type="term" value="F:ATP hydrolysis activity"/>
    <property type="evidence" value="ECO:0007669"/>
    <property type="project" value="InterPro"/>
</dbReference>
<dbReference type="Pfam" id="PF02463">
    <property type="entry name" value="SMC_N"/>
    <property type="match status" value="1"/>
</dbReference>
<comment type="function">
    <text evidence="7">Required for chromosome condensation and partitioning.</text>
</comment>
<dbReference type="EMBL" id="FOTB01000001">
    <property type="protein sequence ID" value="SFK55422.1"/>
    <property type="molecule type" value="Genomic_DNA"/>
</dbReference>